<protein>
    <submittedName>
        <fullName evidence="1">Uncharacterized protein</fullName>
    </submittedName>
</protein>
<keyword evidence="2" id="KW-1185">Reference proteome</keyword>
<gene>
    <name evidence="1" type="ORF">F5144DRAFT_7138</name>
</gene>
<accession>A0ACB7PQY7</accession>
<name>A0ACB7PQY7_9PEZI</name>
<dbReference type="Proteomes" id="UP000724584">
    <property type="component" value="Unassembled WGS sequence"/>
</dbReference>
<dbReference type="EMBL" id="JAGIZQ010000001">
    <property type="protein sequence ID" value="KAH6649494.1"/>
    <property type="molecule type" value="Genomic_DNA"/>
</dbReference>
<reference evidence="1 2" key="1">
    <citation type="journal article" date="2021" name="Nat. Commun.">
        <title>Genetic determinants of endophytism in the Arabidopsis root mycobiome.</title>
        <authorList>
            <person name="Mesny F."/>
            <person name="Miyauchi S."/>
            <person name="Thiergart T."/>
            <person name="Pickel B."/>
            <person name="Atanasova L."/>
            <person name="Karlsson M."/>
            <person name="Huettel B."/>
            <person name="Barry K.W."/>
            <person name="Haridas S."/>
            <person name="Chen C."/>
            <person name="Bauer D."/>
            <person name="Andreopoulos W."/>
            <person name="Pangilinan J."/>
            <person name="LaButti K."/>
            <person name="Riley R."/>
            <person name="Lipzen A."/>
            <person name="Clum A."/>
            <person name="Drula E."/>
            <person name="Henrissat B."/>
            <person name="Kohler A."/>
            <person name="Grigoriev I.V."/>
            <person name="Martin F.M."/>
            <person name="Hacquard S."/>
        </authorList>
    </citation>
    <scope>NUCLEOTIDE SEQUENCE [LARGE SCALE GENOMIC DNA]</scope>
    <source>
        <strain evidence="1 2">MPI-SDFR-AT-0079</strain>
    </source>
</reference>
<organism evidence="1 2">
    <name type="scientific">Chaetomium tenue</name>
    <dbReference type="NCBI Taxonomy" id="1854479"/>
    <lineage>
        <taxon>Eukaryota</taxon>
        <taxon>Fungi</taxon>
        <taxon>Dikarya</taxon>
        <taxon>Ascomycota</taxon>
        <taxon>Pezizomycotina</taxon>
        <taxon>Sordariomycetes</taxon>
        <taxon>Sordariomycetidae</taxon>
        <taxon>Sordariales</taxon>
        <taxon>Chaetomiaceae</taxon>
        <taxon>Chaetomium</taxon>
    </lineage>
</organism>
<sequence>MAFLSARVSRLLLHLFRGRGRATTTKGSLFPQSTTDFSSSLPEEISLMVLSYLPVESLIALALTSRVLRQSIPPLRLLLDDEGKLHVLEFLEKDVPHLYACHQCLRLHPWRRMAVLPHIGRRDRCGRSCRLWRALPLINSTVPDRRRIVTYPLARSIMNRHLYGEEHGPPLEVLRRTATENKPLLREGVAMTQAWSARIIDDELYLEATVQFYLQEGNEAMLRNVKGFDKAPPPDGSFWLGGEHPPQVWRLARAGECRDRPKLTEDQTLVCQHISGECRRVRVFVCHVPAQSDTCSCLDPSFFPRVGKIRSCRECFTDFQVDVQWHPPDSEGPKGWVLKITRWHRLGKCRSPLDAEWHNYQQGRGGRKTVRRDDTSWSPGMVYQNWMASGEPPHRVAEDVGNNLAEAAFSEAWWPINVVV</sequence>
<comment type="caution">
    <text evidence="1">The sequence shown here is derived from an EMBL/GenBank/DDBJ whole genome shotgun (WGS) entry which is preliminary data.</text>
</comment>
<proteinExistence type="predicted"/>
<evidence type="ECO:0000313" key="2">
    <source>
        <dbReference type="Proteomes" id="UP000724584"/>
    </source>
</evidence>
<evidence type="ECO:0000313" key="1">
    <source>
        <dbReference type="EMBL" id="KAH6649494.1"/>
    </source>
</evidence>